<evidence type="ECO:0000256" key="1">
    <source>
        <dbReference type="SAM" id="MobiDB-lite"/>
    </source>
</evidence>
<feature type="region of interest" description="Disordered" evidence="1">
    <location>
        <begin position="324"/>
        <end position="343"/>
    </location>
</feature>
<dbReference type="Gene3D" id="3.40.33.10">
    <property type="entry name" value="CAP"/>
    <property type="match status" value="1"/>
</dbReference>
<organism evidence="2 3">
    <name type="scientific">Variovorax rhizosphaerae</name>
    <dbReference type="NCBI Taxonomy" id="1836200"/>
    <lineage>
        <taxon>Bacteria</taxon>
        <taxon>Pseudomonadati</taxon>
        <taxon>Pseudomonadota</taxon>
        <taxon>Betaproteobacteria</taxon>
        <taxon>Burkholderiales</taxon>
        <taxon>Comamonadaceae</taxon>
        <taxon>Variovorax</taxon>
    </lineage>
</organism>
<reference evidence="2 3" key="1">
    <citation type="submission" date="2024-03" db="EMBL/GenBank/DDBJ databases">
        <title>Novel species of the genus Variovorax.</title>
        <authorList>
            <person name="Liu Q."/>
            <person name="Xin Y.-H."/>
        </authorList>
    </citation>
    <scope>NUCLEOTIDE SEQUENCE [LARGE SCALE GENOMIC DNA]</scope>
    <source>
        <strain evidence="2 3">KACC 18900</strain>
    </source>
</reference>
<feature type="compositionally biased region" description="Low complexity" evidence="1">
    <location>
        <begin position="331"/>
        <end position="343"/>
    </location>
</feature>
<comment type="caution">
    <text evidence="2">The sequence shown here is derived from an EMBL/GenBank/DDBJ whole genome shotgun (WGS) entry which is preliminary data.</text>
</comment>
<dbReference type="EMBL" id="JBBKZT010000059">
    <property type="protein sequence ID" value="MEJ8852699.1"/>
    <property type="molecule type" value="Genomic_DNA"/>
</dbReference>
<keyword evidence="3" id="KW-1185">Reference proteome</keyword>
<evidence type="ECO:0000313" key="3">
    <source>
        <dbReference type="Proteomes" id="UP001385892"/>
    </source>
</evidence>
<gene>
    <name evidence="2" type="ORF">WKW82_39300</name>
</gene>
<dbReference type="InterPro" id="IPR035940">
    <property type="entry name" value="CAP_sf"/>
</dbReference>
<name>A0ABU8WZ46_9BURK</name>
<protein>
    <submittedName>
        <fullName evidence="2">CAP domain-containing protein</fullName>
    </submittedName>
</protein>
<evidence type="ECO:0000313" key="2">
    <source>
        <dbReference type="EMBL" id="MEJ8852699.1"/>
    </source>
</evidence>
<dbReference type="RefSeq" id="WP_340348639.1">
    <property type="nucleotide sequence ID" value="NZ_JBBKZT010000059.1"/>
</dbReference>
<proteinExistence type="predicted"/>
<dbReference type="CDD" id="cd05379">
    <property type="entry name" value="CAP_bacterial"/>
    <property type="match status" value="1"/>
</dbReference>
<sequence>MPLAANFWAKSLVVTLSFVALVGCGGGGGGGGGIPFAPVASAPAAPADNAPVADASLVASIPTGTYPATSEESSAFARLNSERQRCGFGTLAQNSMLDVAARGHANYLLANGATGHFQDSKLPAFTGNSPADRARAAGYAYSVLGDDLSEISGTSVIRGYGEAAIRGLLSAPYHAVSLLSPVRDLGLSVMSSDMTNTTTRFGPRVLASLALGLAQGAAAQLPGPSQVQTYPCEGTTGTAWRLTNESPNPIPGRDLSAQPIGQPIIVVVRAGQQLQITSAALVQRSDASPVALRPVLNSQSDPNGNITDMGTVVLMPDAPLRPNTEYTASISGTNTTTSNSNGVLTSTGTNPAITANTAGAFTRTFTFKTGA</sequence>
<accession>A0ABU8WZ46</accession>
<dbReference type="Proteomes" id="UP001385892">
    <property type="component" value="Unassembled WGS sequence"/>
</dbReference>